<dbReference type="InterPro" id="IPR011037">
    <property type="entry name" value="Pyrv_Knase-like_insert_dom_sf"/>
</dbReference>
<dbReference type="GO" id="GO:0030170">
    <property type="term" value="F:pyridoxal phosphate binding"/>
    <property type="evidence" value="ECO:0007669"/>
    <property type="project" value="InterPro"/>
</dbReference>
<evidence type="ECO:0000313" key="2">
    <source>
        <dbReference type="EMBL" id="MBB3840361.1"/>
    </source>
</evidence>
<keyword evidence="3" id="KW-1185">Reference proteome</keyword>
<organism evidence="2 3">
    <name type="scientific">Runella defluvii</name>
    <dbReference type="NCBI Taxonomy" id="370973"/>
    <lineage>
        <taxon>Bacteria</taxon>
        <taxon>Pseudomonadati</taxon>
        <taxon>Bacteroidota</taxon>
        <taxon>Cytophagia</taxon>
        <taxon>Cytophagales</taxon>
        <taxon>Spirosomataceae</taxon>
        <taxon>Runella</taxon>
    </lineage>
</organism>
<dbReference type="SUPFAM" id="SSF141673">
    <property type="entry name" value="MOSC N-terminal domain-like"/>
    <property type="match status" value="1"/>
</dbReference>
<dbReference type="AlphaFoldDB" id="A0A7W6ESC6"/>
<dbReference type="EMBL" id="JACIBY010000010">
    <property type="protein sequence ID" value="MBB3840361.1"/>
    <property type="molecule type" value="Genomic_DNA"/>
</dbReference>
<protein>
    <recommendedName>
        <fullName evidence="1">MOSC domain-containing protein</fullName>
    </recommendedName>
</protein>
<dbReference type="GO" id="GO:0003824">
    <property type="term" value="F:catalytic activity"/>
    <property type="evidence" value="ECO:0007669"/>
    <property type="project" value="InterPro"/>
</dbReference>
<accession>A0A7W6ESC6</accession>
<dbReference type="PANTHER" id="PTHR14237">
    <property type="entry name" value="MOLYBDOPTERIN COFACTOR SULFURASE MOSC"/>
    <property type="match status" value="1"/>
</dbReference>
<name>A0A7W6ESC6_9BACT</name>
<comment type="caution">
    <text evidence="2">The sequence shown here is derived from an EMBL/GenBank/DDBJ whole genome shotgun (WGS) entry which is preliminary data.</text>
</comment>
<dbReference type="GO" id="GO:0030151">
    <property type="term" value="F:molybdenum ion binding"/>
    <property type="evidence" value="ECO:0007669"/>
    <property type="project" value="InterPro"/>
</dbReference>
<dbReference type="PROSITE" id="PS51340">
    <property type="entry name" value="MOSC"/>
    <property type="match status" value="1"/>
</dbReference>
<dbReference type="SUPFAM" id="SSF50800">
    <property type="entry name" value="PK beta-barrel domain-like"/>
    <property type="match status" value="1"/>
</dbReference>
<evidence type="ECO:0000313" key="3">
    <source>
        <dbReference type="Proteomes" id="UP000541352"/>
    </source>
</evidence>
<proteinExistence type="predicted"/>
<evidence type="ECO:0000259" key="1">
    <source>
        <dbReference type="PROSITE" id="PS51340"/>
    </source>
</evidence>
<sequence>MNTSLILSDIYIYPVKSLGAIRVSQAEVEERGIRFDRRWVVIDDTNRFVTQRQHPTMALIEVTLTDHGLELRHRTRDLGALTVPALPETFDLVPVTVWDDTIEAVVVNDTCNRWLTEALGFSVRLMYLPDTSPRLADPDYAPFDVNVSFADGFPFLLIGQSSLDDLNTRLLDAVSMVRFRPNFVFEGGEPYDEDQWYEFTIGGIRFYGVKPCARCILTTVDPEKGEISGKEPLRTLSSYRKRNNKIFFGQNVVTQESGRIKVGDEVVVVSRKVRYTMSEGI</sequence>
<dbReference type="Pfam" id="PF03476">
    <property type="entry name" value="MOSC_N"/>
    <property type="match status" value="1"/>
</dbReference>
<feature type="domain" description="MOSC" evidence="1">
    <location>
        <begin position="128"/>
        <end position="269"/>
    </location>
</feature>
<dbReference type="InterPro" id="IPR005303">
    <property type="entry name" value="MOCOS_middle"/>
</dbReference>
<dbReference type="Pfam" id="PF03473">
    <property type="entry name" value="MOSC"/>
    <property type="match status" value="1"/>
</dbReference>
<reference evidence="2 3" key="1">
    <citation type="submission" date="2020-08" db="EMBL/GenBank/DDBJ databases">
        <title>Genomic Encyclopedia of Type Strains, Phase IV (KMG-IV): sequencing the most valuable type-strain genomes for metagenomic binning, comparative biology and taxonomic classification.</title>
        <authorList>
            <person name="Goeker M."/>
        </authorList>
    </citation>
    <scope>NUCLEOTIDE SEQUENCE [LARGE SCALE GENOMIC DNA]</scope>
    <source>
        <strain evidence="2 3">DSM 17976</strain>
    </source>
</reference>
<dbReference type="RefSeq" id="WP_183977304.1">
    <property type="nucleotide sequence ID" value="NZ_JACIBY010000010.1"/>
</dbReference>
<dbReference type="InterPro" id="IPR005302">
    <property type="entry name" value="MoCF_Sase_C"/>
</dbReference>
<dbReference type="Proteomes" id="UP000541352">
    <property type="component" value="Unassembled WGS sequence"/>
</dbReference>
<dbReference type="PANTHER" id="PTHR14237:SF19">
    <property type="entry name" value="MITOCHONDRIAL AMIDOXIME REDUCING COMPONENT 1"/>
    <property type="match status" value="1"/>
</dbReference>
<gene>
    <name evidence="2" type="ORF">FHS57_004381</name>
</gene>